<dbReference type="SUPFAM" id="SSF46689">
    <property type="entry name" value="Homeodomain-like"/>
    <property type="match status" value="1"/>
</dbReference>
<evidence type="ECO:0000313" key="3">
    <source>
        <dbReference type="EMBL" id="PPE73408.1"/>
    </source>
</evidence>
<proteinExistence type="predicted"/>
<dbReference type="EMBL" id="PSNW01000007">
    <property type="protein sequence ID" value="PPE73408.1"/>
    <property type="molecule type" value="Genomic_DNA"/>
</dbReference>
<dbReference type="OrthoDB" id="158903at2"/>
<evidence type="ECO:0000313" key="4">
    <source>
        <dbReference type="Proteomes" id="UP000238220"/>
    </source>
</evidence>
<comment type="caution">
    <text evidence="3">The sequence shown here is derived from an EMBL/GenBank/DDBJ whole genome shotgun (WGS) entry which is preliminary data.</text>
</comment>
<dbReference type="Gene3D" id="1.10.357.10">
    <property type="entry name" value="Tetracycline Repressor, domain 2"/>
    <property type="match status" value="1"/>
</dbReference>
<protein>
    <submittedName>
        <fullName evidence="3">TetR family transcriptional regulator</fullName>
    </submittedName>
</protein>
<accession>A0A2S5TEZ4</accession>
<feature type="region of interest" description="Disordered" evidence="1">
    <location>
        <begin position="1"/>
        <end position="21"/>
    </location>
</feature>
<name>A0A2S5TEZ4_9GAMM</name>
<evidence type="ECO:0000259" key="2">
    <source>
        <dbReference type="Pfam" id="PF18598"/>
    </source>
</evidence>
<dbReference type="Pfam" id="PF18598">
    <property type="entry name" value="TetR_C_36"/>
    <property type="match status" value="1"/>
</dbReference>
<keyword evidence="4" id="KW-1185">Reference proteome</keyword>
<dbReference type="InterPro" id="IPR009057">
    <property type="entry name" value="Homeodomain-like_sf"/>
</dbReference>
<evidence type="ECO:0000256" key="1">
    <source>
        <dbReference type="SAM" id="MobiDB-lite"/>
    </source>
</evidence>
<organism evidence="3 4">
    <name type="scientific">Solimonas fluminis</name>
    <dbReference type="NCBI Taxonomy" id="2086571"/>
    <lineage>
        <taxon>Bacteria</taxon>
        <taxon>Pseudomonadati</taxon>
        <taxon>Pseudomonadota</taxon>
        <taxon>Gammaproteobacteria</taxon>
        <taxon>Nevskiales</taxon>
        <taxon>Nevskiaceae</taxon>
        <taxon>Solimonas</taxon>
    </lineage>
</organism>
<dbReference type="InterPro" id="IPR041485">
    <property type="entry name" value="TetR_C_36"/>
</dbReference>
<feature type="domain" description="QsdR TetR regulatory C-terminal" evidence="2">
    <location>
        <begin position="93"/>
        <end position="202"/>
    </location>
</feature>
<dbReference type="AlphaFoldDB" id="A0A2S5TEZ4"/>
<dbReference type="RefSeq" id="WP_104231004.1">
    <property type="nucleotide sequence ID" value="NZ_PSNW01000007.1"/>
</dbReference>
<sequence length="219" mass="23934">MTPAHPKPAQIAPIPALQRSGAAPATPADMLRMARKIYLAGEKLDMNQLALQLGIARATLYRWIGDRDRLLVDVIWSLTRQTLDRAAANARGTGAARLEAIFGEQVEVIATAAPLRSFLEHEGQAGYRLVTHPDGVHGRLVQADIALIREEIEAGRYRPPTDLETLVEAMVSVGEHFLYSGLIGGFHPQPAKARRAIGLLLRENPPEAPRAAARRRRPG</sequence>
<gene>
    <name evidence="3" type="ORF">C3942_14170</name>
</gene>
<reference evidence="3 4" key="1">
    <citation type="submission" date="2018-02" db="EMBL/GenBank/DDBJ databases">
        <title>Genome sequencing of Solimonas sp. HR-BB.</title>
        <authorList>
            <person name="Lee Y."/>
            <person name="Jeon C.O."/>
        </authorList>
    </citation>
    <scope>NUCLEOTIDE SEQUENCE [LARGE SCALE GENOMIC DNA]</scope>
    <source>
        <strain evidence="3 4">HR-BB</strain>
    </source>
</reference>
<dbReference type="Proteomes" id="UP000238220">
    <property type="component" value="Unassembled WGS sequence"/>
</dbReference>